<dbReference type="GO" id="GO:0016627">
    <property type="term" value="F:oxidoreductase activity, acting on the CH-CH group of donors"/>
    <property type="evidence" value="ECO:0007669"/>
    <property type="project" value="TreeGrafter"/>
</dbReference>
<dbReference type="InterPro" id="IPR012349">
    <property type="entry name" value="Split_barrel_FMN-bd"/>
</dbReference>
<dbReference type="NCBIfam" id="TIGR04023">
    <property type="entry name" value="PPOX_MSMEG_5819"/>
    <property type="match status" value="1"/>
</dbReference>
<dbReference type="RefSeq" id="WP_075548555.1">
    <property type="nucleotide sequence ID" value="NZ_CADEAW010000098.1"/>
</dbReference>
<keyword evidence="7" id="KW-1185">Reference proteome</keyword>
<organism evidence="4 8">
    <name type="scientific">Mycobacterium persicum</name>
    <dbReference type="NCBI Taxonomy" id="1487726"/>
    <lineage>
        <taxon>Bacteria</taxon>
        <taxon>Bacillati</taxon>
        <taxon>Actinomycetota</taxon>
        <taxon>Actinomycetes</taxon>
        <taxon>Mycobacteriales</taxon>
        <taxon>Mycobacteriaceae</taxon>
        <taxon>Mycobacterium</taxon>
    </lineage>
</organism>
<feature type="domain" description="Pyridoxamine 5'-phosphate oxidase N-terminal" evidence="2">
    <location>
        <begin position="11"/>
        <end position="103"/>
    </location>
</feature>
<dbReference type="InterPro" id="IPR011576">
    <property type="entry name" value="Pyridox_Oxase_N"/>
</dbReference>
<dbReference type="Proteomes" id="UP000279331">
    <property type="component" value="Unassembled WGS sequence"/>
</dbReference>
<proteinExistence type="predicted"/>
<dbReference type="Pfam" id="PF01243">
    <property type="entry name" value="PNPOx_N"/>
    <property type="match status" value="1"/>
</dbReference>
<dbReference type="EMBL" id="UPHL01000045">
    <property type="protein sequence ID" value="VAZ83129.1"/>
    <property type="molecule type" value="Genomic_DNA"/>
</dbReference>
<evidence type="ECO:0000313" key="6">
    <source>
        <dbReference type="Proteomes" id="UP000192335"/>
    </source>
</evidence>
<evidence type="ECO:0000256" key="1">
    <source>
        <dbReference type="ARBA" id="ARBA00023002"/>
    </source>
</evidence>
<dbReference type="PANTHER" id="PTHR35176:SF6">
    <property type="entry name" value="HEME OXYGENASE HI_0854-RELATED"/>
    <property type="match status" value="1"/>
</dbReference>
<keyword evidence="1" id="KW-0560">Oxidoreductase</keyword>
<dbReference type="SUPFAM" id="SSF50475">
    <property type="entry name" value="FMN-binding split barrel"/>
    <property type="match status" value="1"/>
</dbReference>
<dbReference type="OrthoDB" id="3693562at2"/>
<name>A0A1X0LEA1_9MYCO</name>
<dbReference type="Gene3D" id="2.30.110.10">
    <property type="entry name" value="Electron Transport, Fmn-binding Protein, Chain A"/>
    <property type="match status" value="1"/>
</dbReference>
<reference evidence="7 8" key="2">
    <citation type="submission" date="2018-09" db="EMBL/GenBank/DDBJ databases">
        <authorList>
            <person name="Tagini F."/>
        </authorList>
    </citation>
    <scope>NUCLEOTIDE SEQUENCE [LARGE SCALE GENOMIC DNA]</scope>
    <source>
        <strain evidence="5 7">MK4</strain>
        <strain evidence="4 8">MK42</strain>
    </source>
</reference>
<dbReference type="GO" id="GO:0070967">
    <property type="term" value="F:coenzyme F420 binding"/>
    <property type="evidence" value="ECO:0007669"/>
    <property type="project" value="TreeGrafter"/>
</dbReference>
<reference evidence="3 6" key="1">
    <citation type="submission" date="2017-02" db="EMBL/GenBank/DDBJ databases">
        <title>Mycobacterium kansasii genomes.</title>
        <authorList>
            <person name="Borowka P."/>
            <person name="Strapagiel D."/>
            <person name="Marciniak B."/>
            <person name="Lach J."/>
            <person name="Bakula Z."/>
            <person name="Van Ingen J."/>
            <person name="Safianowska A."/>
            <person name="Brzostek A."/>
            <person name="Dziadek J."/>
            <person name="Jagielski T."/>
        </authorList>
    </citation>
    <scope>NUCLEOTIDE SEQUENCE [LARGE SCALE GENOMIC DNA]</scope>
    <source>
        <strain evidence="3 6">12MK</strain>
    </source>
</reference>
<dbReference type="EMBL" id="MWQA01000001">
    <property type="protein sequence ID" value="ORC09287.1"/>
    <property type="molecule type" value="Genomic_DNA"/>
</dbReference>
<sequence>MTVFTDVEIDYLASQRLGRLATLAPKGSPQVRPVRFQYNAELDTIDIGGRAMAGSRKLRNVENDPRVSFVIDDLASIDPWRPRGIEIRGRAEALSVDGAQEGAGGAMIRVHPRRILVWGLDSESPALHARNVTKD</sequence>
<comment type="caution">
    <text evidence="4">The sequence shown here is derived from an EMBL/GenBank/DDBJ whole genome shotgun (WGS) entry which is preliminary data.</text>
</comment>
<dbReference type="EMBL" id="UPHM01000034">
    <property type="protein sequence ID" value="VAZ91288.1"/>
    <property type="molecule type" value="Genomic_DNA"/>
</dbReference>
<dbReference type="Proteomes" id="UP000192335">
    <property type="component" value="Unassembled WGS sequence"/>
</dbReference>
<dbReference type="GO" id="GO:0005829">
    <property type="term" value="C:cytosol"/>
    <property type="evidence" value="ECO:0007669"/>
    <property type="project" value="TreeGrafter"/>
</dbReference>
<dbReference type="InterPro" id="IPR024031">
    <property type="entry name" value="MSMEG_5819/OxyR"/>
</dbReference>
<evidence type="ECO:0000313" key="3">
    <source>
        <dbReference type="EMBL" id="ORC09287.1"/>
    </source>
</evidence>
<evidence type="ECO:0000313" key="5">
    <source>
        <dbReference type="EMBL" id="VAZ91288.1"/>
    </source>
</evidence>
<evidence type="ECO:0000313" key="7">
    <source>
        <dbReference type="Proteomes" id="UP000271464"/>
    </source>
</evidence>
<dbReference type="InterPro" id="IPR052019">
    <property type="entry name" value="F420H2_bilvrd_red/Heme_oxyg"/>
</dbReference>
<evidence type="ECO:0000259" key="2">
    <source>
        <dbReference type="Pfam" id="PF01243"/>
    </source>
</evidence>
<dbReference type="AlphaFoldDB" id="A0A1X0LEA1"/>
<protein>
    <submittedName>
        <fullName evidence="3">Pyridoxamine 5'-phosphate oxidase</fullName>
    </submittedName>
</protein>
<dbReference type="GeneID" id="66600569"/>
<gene>
    <name evidence="3" type="ORF">B4U45_24490</name>
    <name evidence="4" type="ORF">LAUMK42_01941</name>
    <name evidence="5" type="ORF">LAUMK4_01726</name>
</gene>
<evidence type="ECO:0000313" key="8">
    <source>
        <dbReference type="Proteomes" id="UP000279331"/>
    </source>
</evidence>
<evidence type="ECO:0000313" key="4">
    <source>
        <dbReference type="EMBL" id="VAZ83129.1"/>
    </source>
</evidence>
<dbReference type="Proteomes" id="UP000271464">
    <property type="component" value="Unassembled WGS sequence"/>
</dbReference>
<accession>A0A1X0LEA1</accession>
<dbReference type="PANTHER" id="PTHR35176">
    <property type="entry name" value="HEME OXYGENASE HI_0854-RELATED"/>
    <property type="match status" value="1"/>
</dbReference>